<protein>
    <recommendedName>
        <fullName evidence="1">DUF3074 domain-containing protein</fullName>
    </recommendedName>
</protein>
<name>A0A4Y9Y640_9APHY</name>
<dbReference type="Proteomes" id="UP000298390">
    <property type="component" value="Unassembled WGS sequence"/>
</dbReference>
<feature type="domain" description="DUF3074" evidence="1">
    <location>
        <begin position="63"/>
        <end position="240"/>
    </location>
</feature>
<dbReference type="EMBL" id="SEKV01000388">
    <property type="protein sequence ID" value="TFY57984.1"/>
    <property type="molecule type" value="Genomic_DNA"/>
</dbReference>
<proteinExistence type="predicted"/>
<reference evidence="2 3" key="1">
    <citation type="submission" date="2019-01" db="EMBL/GenBank/DDBJ databases">
        <title>Genome sequencing of the rare red list fungi Fomitopsis rosea.</title>
        <authorList>
            <person name="Buettner E."/>
            <person name="Kellner H."/>
        </authorList>
    </citation>
    <scope>NUCLEOTIDE SEQUENCE [LARGE SCALE GENOMIC DNA]</scope>
    <source>
        <strain evidence="2 3">DSM 105464</strain>
    </source>
</reference>
<dbReference type="Pfam" id="PF11274">
    <property type="entry name" value="DUF3074"/>
    <property type="match status" value="1"/>
</dbReference>
<evidence type="ECO:0000313" key="3">
    <source>
        <dbReference type="Proteomes" id="UP000298390"/>
    </source>
</evidence>
<comment type="caution">
    <text evidence="2">The sequence shown here is derived from an EMBL/GenBank/DDBJ whole genome shotgun (WGS) entry which is preliminary data.</text>
</comment>
<dbReference type="AlphaFoldDB" id="A0A4Y9Y640"/>
<dbReference type="InterPro" id="IPR024500">
    <property type="entry name" value="DUF3074"/>
</dbReference>
<gene>
    <name evidence="2" type="ORF">EVJ58_g6690</name>
</gene>
<dbReference type="InterPro" id="IPR023393">
    <property type="entry name" value="START-like_dom_sf"/>
</dbReference>
<dbReference type="Gene3D" id="3.30.530.20">
    <property type="match status" value="1"/>
</dbReference>
<dbReference type="SUPFAM" id="SSF55961">
    <property type="entry name" value="Bet v1-like"/>
    <property type="match status" value="1"/>
</dbReference>
<organism evidence="2 3">
    <name type="scientific">Rhodofomes roseus</name>
    <dbReference type="NCBI Taxonomy" id="34475"/>
    <lineage>
        <taxon>Eukaryota</taxon>
        <taxon>Fungi</taxon>
        <taxon>Dikarya</taxon>
        <taxon>Basidiomycota</taxon>
        <taxon>Agaricomycotina</taxon>
        <taxon>Agaricomycetes</taxon>
        <taxon>Polyporales</taxon>
        <taxon>Rhodofomes</taxon>
    </lineage>
</organism>
<evidence type="ECO:0000259" key="1">
    <source>
        <dbReference type="Pfam" id="PF11274"/>
    </source>
</evidence>
<dbReference type="PANTHER" id="PTHR40370:SF1">
    <property type="entry name" value="DUF3074 DOMAIN-CONTAINING PROTEIN"/>
    <property type="match status" value="1"/>
</dbReference>
<evidence type="ECO:0000313" key="2">
    <source>
        <dbReference type="EMBL" id="TFY57984.1"/>
    </source>
</evidence>
<dbReference type="STRING" id="34475.A0A4Y9Y640"/>
<sequence length="254" mass="28322">MSTDYQLSITPVKLSQLPSEETIVSLGESLLESTKSWKHGKAFHKGLVKTCSRPKGPRDGAPWHCRVSEHAPEDATFDEFWSKLGEDKANNEMHATPRSIVPCANIDPDRYVSEIKKVTLIKEISPTQSIWSLYYTFPPPVSPRVFTVLQTKHLVAESPKKGLIVSIPVELSEDAELAKLEEKGVKGRYVSVELLEELDNGKVEWRMATSSTPGGNIPSFVAESTMDSTIAKDVTHFLHWFHTVREKPQEPAAA</sequence>
<dbReference type="PANTHER" id="PTHR40370">
    <property type="entry name" value="EXPRESSED PROTEIN"/>
    <property type="match status" value="1"/>
</dbReference>
<accession>A0A4Y9Y640</accession>